<dbReference type="InterPro" id="IPR016181">
    <property type="entry name" value="Acyl_CoA_acyltransferase"/>
</dbReference>
<evidence type="ECO:0000313" key="1">
    <source>
        <dbReference type="EMBL" id="NNU33657.1"/>
    </source>
</evidence>
<reference evidence="1 2" key="1">
    <citation type="submission" date="2020-05" db="EMBL/GenBank/DDBJ databases">
        <authorList>
            <person name="Khan S.A."/>
            <person name="Jeon C.O."/>
            <person name="Chun B.H."/>
        </authorList>
    </citation>
    <scope>NUCLEOTIDE SEQUENCE [LARGE SCALE GENOMIC DNA]</scope>
    <source>
        <strain evidence="1 2">S1162</strain>
    </source>
</reference>
<name>A0ABX1W0B6_9SPHI</name>
<comment type="caution">
    <text evidence="1">The sequence shown here is derived from an EMBL/GenBank/DDBJ whole genome shotgun (WGS) entry which is preliminary data.</text>
</comment>
<organism evidence="1 2">
    <name type="scientific">Mucilaginibacter humi</name>
    <dbReference type="NCBI Taxonomy" id="2732510"/>
    <lineage>
        <taxon>Bacteria</taxon>
        <taxon>Pseudomonadati</taxon>
        <taxon>Bacteroidota</taxon>
        <taxon>Sphingobacteriia</taxon>
        <taxon>Sphingobacteriales</taxon>
        <taxon>Sphingobacteriaceae</taxon>
        <taxon>Mucilaginibacter</taxon>
    </lineage>
</organism>
<gene>
    <name evidence="1" type="ORF">HK413_04965</name>
</gene>
<proteinExistence type="predicted"/>
<protein>
    <recommendedName>
        <fullName evidence="3">N-acetyltransferase</fullName>
    </recommendedName>
</protein>
<dbReference type="RefSeq" id="WP_175269346.1">
    <property type="nucleotide sequence ID" value="NZ_JABFCR010000016.1"/>
</dbReference>
<keyword evidence="2" id="KW-1185">Reference proteome</keyword>
<accession>A0ABX1W0B6</accession>
<evidence type="ECO:0000313" key="2">
    <source>
        <dbReference type="Proteomes" id="UP000566071"/>
    </source>
</evidence>
<dbReference type="Gene3D" id="3.40.630.30">
    <property type="match status" value="1"/>
</dbReference>
<dbReference type="EMBL" id="JABFCR010000016">
    <property type="protein sequence ID" value="NNU33657.1"/>
    <property type="molecule type" value="Genomic_DNA"/>
</dbReference>
<dbReference type="SUPFAM" id="SSF55729">
    <property type="entry name" value="Acyl-CoA N-acyltransferases (Nat)"/>
    <property type="match status" value="1"/>
</dbReference>
<evidence type="ECO:0008006" key="3">
    <source>
        <dbReference type="Google" id="ProtNLM"/>
    </source>
</evidence>
<sequence>MLTNITITRVTPADLKILHYLSRKTFLDAFAHLNDPADMNAYLSDHLTEQSLSAEISNPESEFYFAKIESEPIAYFKINTGNAQTELREAQGLEIERIYVLQGYPGQTDW</sequence>
<dbReference type="Proteomes" id="UP000566071">
    <property type="component" value="Unassembled WGS sequence"/>
</dbReference>